<name>A0A9Q9AZ78_9PEZI</name>
<feature type="transmembrane region" description="Helical" evidence="6">
    <location>
        <begin position="750"/>
        <end position="771"/>
    </location>
</feature>
<keyword evidence="8" id="KW-1185">Reference proteome</keyword>
<reference evidence="7" key="1">
    <citation type="submission" date="2022-06" db="EMBL/GenBank/DDBJ databases">
        <title>Complete genome sequences of two strains of the flax pathogen Septoria linicola.</title>
        <authorList>
            <person name="Lapalu N."/>
            <person name="Simon A."/>
            <person name="Demenou B."/>
            <person name="Paumier D."/>
            <person name="Guillot M.-P."/>
            <person name="Gout L."/>
            <person name="Valade R."/>
        </authorList>
    </citation>
    <scope>NUCLEOTIDE SEQUENCE</scope>
    <source>
        <strain evidence="7">SE15195</strain>
    </source>
</reference>
<feature type="region of interest" description="Disordered" evidence="5">
    <location>
        <begin position="1"/>
        <end position="43"/>
    </location>
</feature>
<feature type="transmembrane region" description="Helical" evidence="6">
    <location>
        <begin position="229"/>
        <end position="247"/>
    </location>
</feature>
<dbReference type="PANTHER" id="PTHR23502:SF38">
    <property type="entry name" value="POLYAMINE TRANSPORTER 4"/>
    <property type="match status" value="1"/>
</dbReference>
<evidence type="ECO:0000256" key="4">
    <source>
        <dbReference type="ARBA" id="ARBA00023136"/>
    </source>
</evidence>
<evidence type="ECO:0000313" key="7">
    <source>
        <dbReference type="EMBL" id="USW53366.1"/>
    </source>
</evidence>
<feature type="transmembrane region" description="Helical" evidence="6">
    <location>
        <begin position="655"/>
        <end position="676"/>
    </location>
</feature>
<dbReference type="SUPFAM" id="SSF103473">
    <property type="entry name" value="MFS general substrate transporter"/>
    <property type="match status" value="2"/>
</dbReference>
<dbReference type="InterPro" id="IPR011701">
    <property type="entry name" value="MFS"/>
</dbReference>
<keyword evidence="3 6" id="KW-1133">Transmembrane helix</keyword>
<organism evidence="7 8">
    <name type="scientific">Septoria linicola</name>
    <dbReference type="NCBI Taxonomy" id="215465"/>
    <lineage>
        <taxon>Eukaryota</taxon>
        <taxon>Fungi</taxon>
        <taxon>Dikarya</taxon>
        <taxon>Ascomycota</taxon>
        <taxon>Pezizomycotina</taxon>
        <taxon>Dothideomycetes</taxon>
        <taxon>Dothideomycetidae</taxon>
        <taxon>Mycosphaerellales</taxon>
        <taxon>Mycosphaerellaceae</taxon>
        <taxon>Septoria</taxon>
    </lineage>
</organism>
<feature type="transmembrane region" description="Helical" evidence="6">
    <location>
        <begin position="259"/>
        <end position="277"/>
    </location>
</feature>
<dbReference type="GO" id="GO:0005886">
    <property type="term" value="C:plasma membrane"/>
    <property type="evidence" value="ECO:0007669"/>
    <property type="project" value="TreeGrafter"/>
</dbReference>
<feature type="transmembrane region" description="Helical" evidence="6">
    <location>
        <begin position="167"/>
        <end position="188"/>
    </location>
</feature>
<feature type="transmembrane region" description="Helical" evidence="6">
    <location>
        <begin position="418"/>
        <end position="437"/>
    </location>
</feature>
<evidence type="ECO:0000256" key="2">
    <source>
        <dbReference type="ARBA" id="ARBA00022692"/>
    </source>
</evidence>
<feature type="transmembrane region" description="Helical" evidence="6">
    <location>
        <begin position="378"/>
        <end position="398"/>
    </location>
</feature>
<dbReference type="InterPro" id="IPR036259">
    <property type="entry name" value="MFS_trans_sf"/>
</dbReference>
<protein>
    <submittedName>
        <fullName evidence="7">Major facilitator superfamily, MFS transporter superfamily</fullName>
    </submittedName>
</protein>
<keyword evidence="2 6" id="KW-0812">Transmembrane</keyword>
<feature type="transmembrane region" description="Helical" evidence="6">
    <location>
        <begin position="318"/>
        <end position="337"/>
    </location>
</feature>
<feature type="compositionally biased region" description="Basic and acidic residues" evidence="5">
    <location>
        <begin position="1"/>
        <end position="10"/>
    </location>
</feature>
<feature type="region of interest" description="Disordered" evidence="5">
    <location>
        <begin position="454"/>
        <end position="493"/>
    </location>
</feature>
<dbReference type="Proteomes" id="UP001056384">
    <property type="component" value="Chromosome 5"/>
</dbReference>
<feature type="transmembrane region" description="Helical" evidence="6">
    <location>
        <begin position="716"/>
        <end position="738"/>
    </location>
</feature>
<comment type="subcellular location">
    <subcellularLocation>
        <location evidence="1">Membrane</location>
        <topology evidence="1">Multi-pass membrane protein</topology>
    </subcellularLocation>
</comment>
<feature type="transmembrane region" description="Helical" evidence="6">
    <location>
        <begin position="200"/>
        <end position="217"/>
    </location>
</feature>
<sequence>MLKSEADTTHETQSSTGASSVTSSVGDRTSRSSRASRTNLIAEGDVPALPSDAWKRRSVKRSSYDFKHMSVGLSNDEAAVLAHDAKRHSTTMTPTTSIATSPMLVDSPKTQPLPPPALNRSLKGVKRMKSHARMWQEQTDLHADLHWEISAGNPRNWSTRKRRMHTFIPCAAAFICTLSSTILTPAQALATENEISNHEAVLPTSLYLLGLAFGPSISNVGTQALGRKYTYIISLSLFAVFLLAGGLARNLAGLVVCRFFAGISCSPVLQLGIGLSLDIRTGCHRASTLVLYYSIILIGSTLGPVIGGYVAAMAGISWTQYVILFAVIILLVAIICMHETAKITIDRQKDGLHRLAPLSRNEVNSALLAPFNVLQGDLILWATSIYVAYNIGVLYSIYTALPAVLATAFTFSPGGQGLTFLSMTLGAILATVIVFVFHRWCYKPQVENFKDKKATEDERTVRTGRRASKALSVKASRDSMRSSTHTRGGRRSSFVRSLKGLSSSGAKPAAQAQDDYQRNAIMARAAAIYLNSVRGNIDKPVSIERILCILDQHIEFGHFCAVLESLQLQYDRVDLAKVLVEALATNAAPSTNMSMYTWNNNSSVNEVEQHRKATAEALEAVPASQPRPPTANTVLSQRRKTFIPAVNAAPPEWRLWLAMPVSLLIVASLFILGWTINGRIHWMTPVTAMTLFAFGLLVALVSTIQYLLDCYDSDDVLSVLGLHTMLILLSGFAFSLFAQDVLRLGAGPGLSLYACLGIVFESIPIFLYFYGPKLRQRQSIKGQYNTRR</sequence>
<feature type="compositionally biased region" description="Low complexity" evidence="5">
    <location>
        <begin position="90"/>
        <end position="103"/>
    </location>
</feature>
<dbReference type="Gene3D" id="1.20.1250.20">
    <property type="entry name" value="MFS general substrate transporter like domains"/>
    <property type="match status" value="1"/>
</dbReference>
<feature type="transmembrane region" description="Helical" evidence="6">
    <location>
        <begin position="289"/>
        <end position="312"/>
    </location>
</feature>
<accession>A0A9Q9AZ78</accession>
<feature type="compositionally biased region" description="Low complexity" evidence="5">
    <location>
        <begin position="14"/>
        <end position="38"/>
    </location>
</feature>
<dbReference type="PANTHER" id="PTHR23502">
    <property type="entry name" value="MAJOR FACILITATOR SUPERFAMILY"/>
    <property type="match status" value="1"/>
</dbReference>
<evidence type="ECO:0000313" key="8">
    <source>
        <dbReference type="Proteomes" id="UP001056384"/>
    </source>
</evidence>
<evidence type="ECO:0000256" key="6">
    <source>
        <dbReference type="SAM" id="Phobius"/>
    </source>
</evidence>
<dbReference type="Pfam" id="PF07690">
    <property type="entry name" value="MFS_1"/>
    <property type="match status" value="1"/>
</dbReference>
<evidence type="ECO:0000256" key="3">
    <source>
        <dbReference type="ARBA" id="ARBA00022989"/>
    </source>
</evidence>
<feature type="region of interest" description="Disordered" evidence="5">
    <location>
        <begin position="87"/>
        <end position="116"/>
    </location>
</feature>
<keyword evidence="4 6" id="KW-0472">Membrane</keyword>
<gene>
    <name evidence="7" type="ORF">Slin15195_G066850</name>
</gene>
<feature type="transmembrane region" description="Helical" evidence="6">
    <location>
        <begin position="682"/>
        <end position="704"/>
    </location>
</feature>
<dbReference type="GO" id="GO:0022857">
    <property type="term" value="F:transmembrane transporter activity"/>
    <property type="evidence" value="ECO:0007669"/>
    <property type="project" value="InterPro"/>
</dbReference>
<dbReference type="AlphaFoldDB" id="A0A9Q9AZ78"/>
<evidence type="ECO:0000256" key="1">
    <source>
        <dbReference type="ARBA" id="ARBA00004141"/>
    </source>
</evidence>
<evidence type="ECO:0000256" key="5">
    <source>
        <dbReference type="SAM" id="MobiDB-lite"/>
    </source>
</evidence>
<dbReference type="EMBL" id="CP099422">
    <property type="protein sequence ID" value="USW53366.1"/>
    <property type="molecule type" value="Genomic_DNA"/>
</dbReference>
<proteinExistence type="predicted"/>